<dbReference type="Proteomes" id="UP000035763">
    <property type="component" value="Unassembled WGS sequence"/>
</dbReference>
<evidence type="ECO:0000256" key="8">
    <source>
        <dbReference type="ARBA" id="ARBA00023010"/>
    </source>
</evidence>
<keyword evidence="8" id="KW-0811">Translocation</keyword>
<evidence type="ECO:0000313" key="13">
    <source>
        <dbReference type="Proteomes" id="UP000035763"/>
    </source>
</evidence>
<dbReference type="PANTHER" id="PTHR33909:SF1">
    <property type="entry name" value="SEC TRANSLOCON ACCESSORY COMPLEX SUBUNIT YAJC"/>
    <property type="match status" value="1"/>
</dbReference>
<dbReference type="STRING" id="1193182.BN11_2260003"/>
<reference evidence="12 13" key="1">
    <citation type="journal article" date="2013" name="ISME J.">
        <title>A metabolic model for members of the genus Tetrasphaera involved in enhanced biological phosphorus removal.</title>
        <authorList>
            <person name="Kristiansen R."/>
            <person name="Nguyen H.T.T."/>
            <person name="Saunders A.M."/>
            <person name="Nielsen J.L."/>
            <person name="Wimmer R."/>
            <person name="Le V.Q."/>
            <person name="McIlroy S.J."/>
            <person name="Petrovski S."/>
            <person name="Seviour R.J."/>
            <person name="Calteau A."/>
            <person name="Nielsen K.L."/>
            <person name="Nielsen P.H."/>
        </authorList>
    </citation>
    <scope>NUCLEOTIDE SEQUENCE [LARGE SCALE GENOMIC DNA]</scope>
    <source>
        <strain evidence="12 13">Ben110</strain>
    </source>
</reference>
<dbReference type="SMART" id="SM01323">
    <property type="entry name" value="YajC"/>
    <property type="match status" value="1"/>
</dbReference>
<keyword evidence="4" id="KW-1003">Cell membrane</keyword>
<evidence type="ECO:0000256" key="10">
    <source>
        <dbReference type="SAM" id="MobiDB-lite"/>
    </source>
</evidence>
<dbReference type="InterPro" id="IPR003849">
    <property type="entry name" value="Preprotein_translocase_YajC"/>
</dbReference>
<proteinExistence type="inferred from homology"/>
<evidence type="ECO:0000256" key="5">
    <source>
        <dbReference type="ARBA" id="ARBA00022692"/>
    </source>
</evidence>
<comment type="caution">
    <text evidence="12">The sequence shown here is derived from an EMBL/GenBank/DDBJ whole genome shotgun (WGS) entry which is preliminary data.</text>
</comment>
<evidence type="ECO:0000256" key="1">
    <source>
        <dbReference type="ARBA" id="ARBA00004162"/>
    </source>
</evidence>
<evidence type="ECO:0000256" key="4">
    <source>
        <dbReference type="ARBA" id="ARBA00022475"/>
    </source>
</evidence>
<dbReference type="PRINTS" id="PR01853">
    <property type="entry name" value="YAJCTRNLCASE"/>
</dbReference>
<sequence length="121" mass="12815">MLTGLATATQGQGLGIGNLLILLLPLILLAFLMMQQRKRVRQVSDLQTSLQVGEEVVTTSGMYGRIVAFEDPAVVLEVSPGVRLRFDRRAIGARAPQASGPLTPGSDAPEHPSPNDGPVSN</sequence>
<evidence type="ECO:0000256" key="2">
    <source>
        <dbReference type="ARBA" id="ARBA00006742"/>
    </source>
</evidence>
<dbReference type="AlphaFoldDB" id="W6K3B7"/>
<comment type="subcellular location">
    <subcellularLocation>
        <location evidence="1">Cell membrane</location>
        <topology evidence="1">Single-pass membrane protein</topology>
    </subcellularLocation>
</comment>
<evidence type="ECO:0000313" key="12">
    <source>
        <dbReference type="EMBL" id="CCH73014.1"/>
    </source>
</evidence>
<keyword evidence="3" id="KW-0813">Transport</keyword>
<dbReference type="NCBIfam" id="TIGR00739">
    <property type="entry name" value="yajC"/>
    <property type="match status" value="1"/>
</dbReference>
<dbReference type="EMBL" id="CAJA01000142">
    <property type="protein sequence ID" value="CCH73014.1"/>
    <property type="molecule type" value="Genomic_DNA"/>
</dbReference>
<keyword evidence="9 11" id="KW-0472">Membrane</keyword>
<evidence type="ECO:0000256" key="7">
    <source>
        <dbReference type="ARBA" id="ARBA00022989"/>
    </source>
</evidence>
<keyword evidence="5 11" id="KW-0812">Transmembrane</keyword>
<keyword evidence="7 11" id="KW-1133">Transmembrane helix</keyword>
<gene>
    <name evidence="12" type="ORF">BN11_2260003</name>
</gene>
<evidence type="ECO:0000256" key="9">
    <source>
        <dbReference type="ARBA" id="ARBA00023136"/>
    </source>
</evidence>
<organism evidence="12 13">
    <name type="scientific">Nostocoides australiense Ben110</name>
    <dbReference type="NCBI Taxonomy" id="1193182"/>
    <lineage>
        <taxon>Bacteria</taxon>
        <taxon>Bacillati</taxon>
        <taxon>Actinomycetota</taxon>
        <taxon>Actinomycetes</taxon>
        <taxon>Micrococcales</taxon>
        <taxon>Intrasporangiaceae</taxon>
        <taxon>Nostocoides</taxon>
    </lineage>
</organism>
<dbReference type="OrthoDB" id="2200301at2"/>
<name>W6K3B7_9MICO</name>
<keyword evidence="13" id="KW-1185">Reference proteome</keyword>
<evidence type="ECO:0000256" key="6">
    <source>
        <dbReference type="ARBA" id="ARBA00022927"/>
    </source>
</evidence>
<dbReference type="GO" id="GO:0015031">
    <property type="term" value="P:protein transport"/>
    <property type="evidence" value="ECO:0007669"/>
    <property type="project" value="UniProtKB-KW"/>
</dbReference>
<accession>W6K3B7</accession>
<dbReference type="Pfam" id="PF02699">
    <property type="entry name" value="YajC"/>
    <property type="match status" value="1"/>
</dbReference>
<dbReference type="RefSeq" id="WP_083433751.1">
    <property type="nucleotide sequence ID" value="NZ_HG764815.1"/>
</dbReference>
<comment type="similarity">
    <text evidence="2">Belongs to the YajC family.</text>
</comment>
<evidence type="ECO:0000256" key="3">
    <source>
        <dbReference type="ARBA" id="ARBA00022448"/>
    </source>
</evidence>
<feature type="transmembrane region" description="Helical" evidence="11">
    <location>
        <begin position="12"/>
        <end position="32"/>
    </location>
</feature>
<feature type="region of interest" description="Disordered" evidence="10">
    <location>
        <begin position="95"/>
        <end position="121"/>
    </location>
</feature>
<dbReference type="GO" id="GO:0005886">
    <property type="term" value="C:plasma membrane"/>
    <property type="evidence" value="ECO:0007669"/>
    <property type="project" value="UniProtKB-SubCell"/>
</dbReference>
<evidence type="ECO:0000256" key="11">
    <source>
        <dbReference type="SAM" id="Phobius"/>
    </source>
</evidence>
<keyword evidence="6" id="KW-0653">Protein transport</keyword>
<dbReference type="PANTHER" id="PTHR33909">
    <property type="entry name" value="SEC TRANSLOCON ACCESSORY COMPLEX SUBUNIT YAJC"/>
    <property type="match status" value="1"/>
</dbReference>
<protein>
    <submittedName>
        <fullName evidence="12">Protein export protein SecD (Modular protein)</fullName>
    </submittedName>
</protein>